<evidence type="ECO:0000313" key="3">
    <source>
        <dbReference type="EMBL" id="CAL6009197.1"/>
    </source>
</evidence>
<gene>
    <name evidence="3" type="ORF">HINF_LOCUS21482</name>
    <name evidence="2" type="ORF">HINF_LOCUS53661</name>
</gene>
<feature type="compositionally biased region" description="Polar residues" evidence="1">
    <location>
        <begin position="67"/>
        <end position="79"/>
    </location>
</feature>
<protein>
    <submittedName>
        <fullName evidence="3">Hypothetical_protein</fullName>
    </submittedName>
</protein>
<feature type="compositionally biased region" description="Polar residues" evidence="1">
    <location>
        <begin position="170"/>
        <end position="181"/>
    </location>
</feature>
<reference evidence="2" key="1">
    <citation type="submission" date="2023-06" db="EMBL/GenBank/DDBJ databases">
        <authorList>
            <person name="Kurt Z."/>
        </authorList>
    </citation>
    <scope>NUCLEOTIDE SEQUENCE</scope>
</reference>
<dbReference type="EMBL" id="CAXDID020000059">
    <property type="protein sequence ID" value="CAL6009197.1"/>
    <property type="molecule type" value="Genomic_DNA"/>
</dbReference>
<dbReference type="Proteomes" id="UP001642409">
    <property type="component" value="Unassembled WGS sequence"/>
</dbReference>
<evidence type="ECO:0000256" key="1">
    <source>
        <dbReference type="SAM" id="MobiDB-lite"/>
    </source>
</evidence>
<dbReference type="EMBL" id="CATOUU010000998">
    <property type="protein sequence ID" value="CAI9966016.1"/>
    <property type="molecule type" value="Genomic_DNA"/>
</dbReference>
<organism evidence="2">
    <name type="scientific">Hexamita inflata</name>
    <dbReference type="NCBI Taxonomy" id="28002"/>
    <lineage>
        <taxon>Eukaryota</taxon>
        <taxon>Metamonada</taxon>
        <taxon>Diplomonadida</taxon>
        <taxon>Hexamitidae</taxon>
        <taxon>Hexamitinae</taxon>
        <taxon>Hexamita</taxon>
    </lineage>
</organism>
<comment type="caution">
    <text evidence="2">The sequence shown here is derived from an EMBL/GenBank/DDBJ whole genome shotgun (WGS) entry which is preliminary data.</text>
</comment>
<keyword evidence="4" id="KW-1185">Reference proteome</keyword>
<dbReference type="AlphaFoldDB" id="A0AA86QTZ5"/>
<reference evidence="3 4" key="2">
    <citation type="submission" date="2024-07" db="EMBL/GenBank/DDBJ databases">
        <authorList>
            <person name="Akdeniz Z."/>
        </authorList>
    </citation>
    <scope>NUCLEOTIDE SEQUENCE [LARGE SCALE GENOMIC DNA]</scope>
</reference>
<evidence type="ECO:0000313" key="4">
    <source>
        <dbReference type="Proteomes" id="UP001642409"/>
    </source>
</evidence>
<sequence>MVFWQCHSQMCSLGLSLVENSFDMILICIYINSEDHRNPDKAYYSAISEASEALQSLIQSCSNSMKKPVKQNNQSFRSQKQTEHNKQNNKSITEQRKPKGSQQNQNKKNQIKELIKSFKRKLIHGQQNHNSFAKQRATTDQNPYIFIKQCEMNNCFDRKQQNKNNDDITRNTLGTNHTQSKSYKVQISRYKQGNFNQKFEELGSLSY</sequence>
<proteinExistence type="predicted"/>
<feature type="region of interest" description="Disordered" evidence="1">
    <location>
        <begin position="162"/>
        <end position="181"/>
    </location>
</feature>
<name>A0AA86QTZ5_9EUKA</name>
<accession>A0AA86QTZ5</accession>
<evidence type="ECO:0000313" key="2">
    <source>
        <dbReference type="EMBL" id="CAI9966016.1"/>
    </source>
</evidence>
<feature type="region of interest" description="Disordered" evidence="1">
    <location>
        <begin position="67"/>
        <end position="108"/>
    </location>
</feature>